<dbReference type="Proteomes" id="UP000287033">
    <property type="component" value="Unassembled WGS sequence"/>
</dbReference>
<comment type="caution">
    <text evidence="1">The sequence shown here is derived from an EMBL/GenBank/DDBJ whole genome shotgun (WGS) entry which is preliminary data.</text>
</comment>
<reference evidence="1 2" key="1">
    <citation type="journal article" date="2018" name="Nat. Ecol. Evol.">
        <title>Shark genomes provide insights into elasmobranch evolution and the origin of vertebrates.</title>
        <authorList>
            <person name="Hara Y"/>
            <person name="Yamaguchi K"/>
            <person name="Onimaru K"/>
            <person name="Kadota M"/>
            <person name="Koyanagi M"/>
            <person name="Keeley SD"/>
            <person name="Tatsumi K"/>
            <person name="Tanaka K"/>
            <person name="Motone F"/>
            <person name="Kageyama Y"/>
            <person name="Nozu R"/>
            <person name="Adachi N"/>
            <person name="Nishimura O"/>
            <person name="Nakagawa R"/>
            <person name="Tanegashima C"/>
            <person name="Kiyatake I"/>
            <person name="Matsumoto R"/>
            <person name="Murakumo K"/>
            <person name="Nishida K"/>
            <person name="Terakita A"/>
            <person name="Kuratani S"/>
            <person name="Sato K"/>
            <person name="Hyodo S Kuraku.S."/>
        </authorList>
    </citation>
    <scope>NUCLEOTIDE SEQUENCE [LARGE SCALE GENOMIC DNA]</scope>
</reference>
<organism evidence="1 2">
    <name type="scientific">Chiloscyllium punctatum</name>
    <name type="common">Brownbanded bambooshark</name>
    <name type="synonym">Hemiscyllium punctatum</name>
    <dbReference type="NCBI Taxonomy" id="137246"/>
    <lineage>
        <taxon>Eukaryota</taxon>
        <taxon>Metazoa</taxon>
        <taxon>Chordata</taxon>
        <taxon>Craniata</taxon>
        <taxon>Vertebrata</taxon>
        <taxon>Chondrichthyes</taxon>
        <taxon>Elasmobranchii</taxon>
        <taxon>Galeomorphii</taxon>
        <taxon>Galeoidea</taxon>
        <taxon>Orectolobiformes</taxon>
        <taxon>Hemiscylliidae</taxon>
        <taxon>Chiloscyllium</taxon>
    </lineage>
</organism>
<dbReference type="EMBL" id="BEZZ01196026">
    <property type="protein sequence ID" value="GCC46839.1"/>
    <property type="molecule type" value="Genomic_DNA"/>
</dbReference>
<dbReference type="AlphaFoldDB" id="A0A401TW25"/>
<evidence type="ECO:0000313" key="1">
    <source>
        <dbReference type="EMBL" id="GCC46839.1"/>
    </source>
</evidence>
<protein>
    <submittedName>
        <fullName evidence="1">Uncharacterized protein</fullName>
    </submittedName>
</protein>
<keyword evidence="2" id="KW-1185">Reference proteome</keyword>
<sequence length="100" mass="11320">MTQEECRFHAYPPSRDRYIHPAHKYVMMPYELDSCAIAYALKLPPLVFVRSGELRQAEWTEFSLAEVVSLSRTSTSSTCWRQGAPEVSAPVLVADVRSLS</sequence>
<proteinExistence type="predicted"/>
<name>A0A401TW25_CHIPU</name>
<accession>A0A401TW25</accession>
<evidence type="ECO:0000313" key="2">
    <source>
        <dbReference type="Proteomes" id="UP000287033"/>
    </source>
</evidence>
<gene>
    <name evidence="1" type="ORF">chiPu_0030899</name>
</gene>